<evidence type="ECO:0000313" key="2">
    <source>
        <dbReference type="Proteomes" id="UP000596049"/>
    </source>
</evidence>
<gene>
    <name evidence="1" type="ORF">FJQ98_20580</name>
</gene>
<accession>A0ABX7AQK4</accession>
<dbReference type="EMBL" id="CP067341">
    <property type="protein sequence ID" value="QQP11567.1"/>
    <property type="molecule type" value="Genomic_DNA"/>
</dbReference>
<proteinExistence type="predicted"/>
<sequence length="71" mass="8042">MAENYWSAKHGGYIKCLVEGCNHVGIIITTAHCRLEHGMTQEEVRKKYGLPTNVSKLNRKQIESLREGADK</sequence>
<reference evidence="1 2" key="1">
    <citation type="submission" date="2020-01" db="EMBL/GenBank/DDBJ databases">
        <authorList>
            <person name="Liu G."/>
            <person name="Liu B."/>
        </authorList>
    </citation>
    <scope>NUCLEOTIDE SEQUENCE [LARGE SCALE GENOMIC DNA]</scope>
    <source>
        <strain evidence="1 2">FJAT-51161</strain>
    </source>
</reference>
<dbReference type="Proteomes" id="UP000596049">
    <property type="component" value="Chromosome"/>
</dbReference>
<evidence type="ECO:0008006" key="3">
    <source>
        <dbReference type="Google" id="ProtNLM"/>
    </source>
</evidence>
<organism evidence="1 2">
    <name type="scientific">Lysinibacillus agricola</name>
    <dbReference type="NCBI Taxonomy" id="2590012"/>
    <lineage>
        <taxon>Bacteria</taxon>
        <taxon>Bacillati</taxon>
        <taxon>Bacillota</taxon>
        <taxon>Bacilli</taxon>
        <taxon>Bacillales</taxon>
        <taxon>Bacillaceae</taxon>
        <taxon>Lysinibacillus</taxon>
    </lineage>
</organism>
<evidence type="ECO:0000313" key="1">
    <source>
        <dbReference type="EMBL" id="QQP11567.1"/>
    </source>
</evidence>
<dbReference type="RefSeq" id="WP_053596100.1">
    <property type="nucleotide sequence ID" value="NZ_CP067341.1"/>
</dbReference>
<name>A0ABX7AQK4_9BACI</name>
<protein>
    <recommendedName>
        <fullName evidence="3">HTH cro/C1-type domain-containing protein</fullName>
    </recommendedName>
</protein>
<keyword evidence="2" id="KW-1185">Reference proteome</keyword>